<dbReference type="STRING" id="560819.SAMN05428998_109114"/>
<keyword evidence="11" id="KW-1185">Reference proteome</keyword>
<sequence>MKPARIAAVVAKETKEIARDPVTVAVALLMPLVMLFLFGYAISLDVENVAMGVLDQDRSPASRRLVDRFVGSGYFRLAADYATTHEVEDGLQRSAVELVLVVPPGFQRTIAQGGTAPVQVLVDGTYSATANLVAAYAQAIVSDFAGDSAPRVRVETRVWYNPSLRSVTYVVPGLFGVILMAFPPLLTALAIAREKETGSIQQIFASPLTPAEFLAGKLVPYGLIAFAQIAMVIAVGFLWFGVPLRGNLLLLAAAGLVYVFCTVGIGLLVSTITSSQLVAMLLALIVTLMPSFLFSGFLFPIFTMPYLLQLYTRVFPTRYFVDLSRGIVLKGAALPELWPSVALLLAYTVVVFALAAWRFRKKVA</sequence>
<keyword evidence="5 8" id="KW-0812">Transmembrane</keyword>
<feature type="domain" description="ABC transmembrane type-2" evidence="9">
    <location>
        <begin position="126"/>
        <end position="362"/>
    </location>
</feature>
<evidence type="ECO:0000256" key="2">
    <source>
        <dbReference type="ARBA" id="ARBA00007783"/>
    </source>
</evidence>
<evidence type="ECO:0000256" key="1">
    <source>
        <dbReference type="ARBA" id="ARBA00004651"/>
    </source>
</evidence>
<evidence type="ECO:0000256" key="6">
    <source>
        <dbReference type="ARBA" id="ARBA00022989"/>
    </source>
</evidence>
<dbReference type="Proteomes" id="UP000192917">
    <property type="component" value="Unassembled WGS sequence"/>
</dbReference>
<gene>
    <name evidence="10" type="ORF">SAMN05428998_109114</name>
</gene>
<dbReference type="GO" id="GO:0005886">
    <property type="term" value="C:plasma membrane"/>
    <property type="evidence" value="ECO:0007669"/>
    <property type="project" value="UniProtKB-SubCell"/>
</dbReference>
<feature type="transmembrane region" description="Helical" evidence="8">
    <location>
        <begin position="248"/>
        <end position="269"/>
    </location>
</feature>
<dbReference type="EMBL" id="FWZX01000009">
    <property type="protein sequence ID" value="SMF27751.1"/>
    <property type="molecule type" value="Genomic_DNA"/>
</dbReference>
<dbReference type="Pfam" id="PF12698">
    <property type="entry name" value="ABC2_membrane_3"/>
    <property type="match status" value="1"/>
</dbReference>
<feature type="transmembrane region" description="Helical" evidence="8">
    <location>
        <begin position="169"/>
        <end position="192"/>
    </location>
</feature>
<dbReference type="InterPro" id="IPR047817">
    <property type="entry name" value="ABC2_TM_bact-type"/>
</dbReference>
<name>A0A1Y6BUI7_9PROT</name>
<dbReference type="Gene3D" id="3.40.1710.10">
    <property type="entry name" value="abc type-2 transporter like domain"/>
    <property type="match status" value="1"/>
</dbReference>
<keyword evidence="7 8" id="KW-0472">Membrane</keyword>
<evidence type="ECO:0000256" key="4">
    <source>
        <dbReference type="ARBA" id="ARBA00022475"/>
    </source>
</evidence>
<feature type="transmembrane region" description="Helical" evidence="8">
    <location>
        <begin position="21"/>
        <end position="42"/>
    </location>
</feature>
<feature type="transmembrane region" description="Helical" evidence="8">
    <location>
        <begin position="337"/>
        <end position="357"/>
    </location>
</feature>
<dbReference type="InterPro" id="IPR013525">
    <property type="entry name" value="ABC2_TM"/>
</dbReference>
<dbReference type="InterPro" id="IPR051449">
    <property type="entry name" value="ABC-2_transporter_component"/>
</dbReference>
<dbReference type="PROSITE" id="PS51012">
    <property type="entry name" value="ABC_TM2"/>
    <property type="match status" value="1"/>
</dbReference>
<proteinExistence type="inferred from homology"/>
<protein>
    <submittedName>
        <fullName evidence="10">ABC-2 type transport system permease protein</fullName>
    </submittedName>
</protein>
<evidence type="ECO:0000256" key="5">
    <source>
        <dbReference type="ARBA" id="ARBA00022692"/>
    </source>
</evidence>
<dbReference type="PANTHER" id="PTHR30294">
    <property type="entry name" value="MEMBRANE COMPONENT OF ABC TRANSPORTER YHHJ-RELATED"/>
    <property type="match status" value="1"/>
</dbReference>
<evidence type="ECO:0000256" key="3">
    <source>
        <dbReference type="ARBA" id="ARBA00022448"/>
    </source>
</evidence>
<dbReference type="GO" id="GO:0140359">
    <property type="term" value="F:ABC-type transporter activity"/>
    <property type="evidence" value="ECO:0007669"/>
    <property type="project" value="InterPro"/>
</dbReference>
<keyword evidence="3" id="KW-0813">Transport</keyword>
<feature type="transmembrane region" description="Helical" evidence="8">
    <location>
        <begin position="218"/>
        <end position="242"/>
    </location>
</feature>
<accession>A0A1Y6BUI7</accession>
<reference evidence="10 11" key="1">
    <citation type="submission" date="2017-04" db="EMBL/GenBank/DDBJ databases">
        <authorList>
            <person name="Afonso C.L."/>
            <person name="Miller P.J."/>
            <person name="Scott M.A."/>
            <person name="Spackman E."/>
            <person name="Goraichik I."/>
            <person name="Dimitrov K.M."/>
            <person name="Suarez D.L."/>
            <person name="Swayne D.E."/>
        </authorList>
    </citation>
    <scope>NUCLEOTIDE SEQUENCE [LARGE SCALE GENOMIC DNA]</scope>
    <source>
        <strain evidence="10 11">USBA 355</strain>
    </source>
</reference>
<evidence type="ECO:0000313" key="10">
    <source>
        <dbReference type="EMBL" id="SMF27751.1"/>
    </source>
</evidence>
<keyword evidence="4" id="KW-1003">Cell membrane</keyword>
<evidence type="ECO:0000256" key="8">
    <source>
        <dbReference type="SAM" id="Phobius"/>
    </source>
</evidence>
<evidence type="ECO:0000313" key="11">
    <source>
        <dbReference type="Proteomes" id="UP000192917"/>
    </source>
</evidence>
<dbReference type="PANTHER" id="PTHR30294:SF29">
    <property type="entry name" value="MULTIDRUG ABC TRANSPORTER PERMEASE YBHS-RELATED"/>
    <property type="match status" value="1"/>
</dbReference>
<dbReference type="AlphaFoldDB" id="A0A1Y6BUI7"/>
<dbReference type="RefSeq" id="WP_085123170.1">
    <property type="nucleotide sequence ID" value="NZ_FWZX01000009.1"/>
</dbReference>
<evidence type="ECO:0000256" key="7">
    <source>
        <dbReference type="ARBA" id="ARBA00023136"/>
    </source>
</evidence>
<evidence type="ECO:0000259" key="9">
    <source>
        <dbReference type="PROSITE" id="PS51012"/>
    </source>
</evidence>
<feature type="transmembrane region" description="Helical" evidence="8">
    <location>
        <begin position="281"/>
        <end position="302"/>
    </location>
</feature>
<organism evidence="10 11">
    <name type="scientific">Tistlia consotensis USBA 355</name>
    <dbReference type="NCBI Taxonomy" id="560819"/>
    <lineage>
        <taxon>Bacteria</taxon>
        <taxon>Pseudomonadati</taxon>
        <taxon>Pseudomonadota</taxon>
        <taxon>Alphaproteobacteria</taxon>
        <taxon>Rhodospirillales</taxon>
        <taxon>Rhodovibrionaceae</taxon>
        <taxon>Tistlia</taxon>
    </lineage>
</organism>
<keyword evidence="6 8" id="KW-1133">Transmembrane helix</keyword>
<comment type="similarity">
    <text evidence="2">Belongs to the ABC-2 integral membrane protein family.</text>
</comment>
<comment type="subcellular location">
    <subcellularLocation>
        <location evidence="1">Cell membrane</location>
        <topology evidence="1">Multi-pass membrane protein</topology>
    </subcellularLocation>
</comment>